<dbReference type="OrthoDB" id="4555199at2"/>
<keyword evidence="1" id="KW-0732">Signal</keyword>
<dbReference type="RefSeq" id="WP_136853311.1">
    <property type="nucleotide sequence ID" value="NZ_SWCI01000006.1"/>
</dbReference>
<dbReference type="EMBL" id="SWCI01000006">
    <property type="protein sequence ID" value="TKB48634.1"/>
    <property type="molecule type" value="Genomic_DNA"/>
</dbReference>
<comment type="caution">
    <text evidence="2">The sequence shown here is derived from an EMBL/GenBank/DDBJ whole genome shotgun (WGS) entry which is preliminary data.</text>
</comment>
<reference evidence="2 3" key="1">
    <citation type="submission" date="2019-04" db="EMBL/GenBank/DDBJ databases">
        <authorList>
            <person name="Hwang J.C."/>
        </authorList>
    </citation>
    <scope>NUCLEOTIDE SEQUENCE [LARGE SCALE GENOMIC DNA]</scope>
    <source>
        <strain evidence="2 3">IMCC35001</strain>
    </source>
</reference>
<feature type="signal peptide" evidence="1">
    <location>
        <begin position="1"/>
        <end position="16"/>
    </location>
</feature>
<sequence length="379" mass="42098">MRLFALLATLSLTLNAATLDPEELRVARVEAELPRLLAPLAPISRGTIDQHRLAADEQQHTAAITDAGTRLWRHAVARVQSGDLDDRPLYWNRLLVRREMKRQAAGYPQAQWQRQVSLDSFERASRGMGDIRFNKGTDLKILVTGFDPFFLDRHLNQSNPSGLAALALDGQVLNLDGRTAQVEAAMIPVRFEDFDRGLIEALLTPYLEQNRVDMLVTLSMGRRDFDLERFPALNRSAQAPGNRNRLTGATREAPLPPRLMDQALTGPQFVEFSLPVATMQRARGPWKINDNHRVATLERGEFEPVTLADLTGQTSVSGSGGGYLSNEISYRSLRLRHQLNSGVPTGHIHTPSIAQYDADTEEAIVAQIRAMLTQAIAAL</sequence>
<protein>
    <recommendedName>
        <fullName evidence="4">Pyrrolidone-carboxylate peptidase (N-terminal pyroglutamyl peptidase)</fullName>
    </recommendedName>
</protein>
<keyword evidence="3" id="KW-1185">Reference proteome</keyword>
<evidence type="ECO:0000256" key="1">
    <source>
        <dbReference type="SAM" id="SignalP"/>
    </source>
</evidence>
<dbReference type="Gene3D" id="3.40.630.20">
    <property type="entry name" value="Peptidase C15, pyroglutamyl peptidase I-like"/>
    <property type="match status" value="1"/>
</dbReference>
<name>A0A4U1BE78_9GAMM</name>
<dbReference type="SUPFAM" id="SSF53182">
    <property type="entry name" value="Pyrrolidone carboxyl peptidase (pyroglutamate aminopeptidase)"/>
    <property type="match status" value="1"/>
</dbReference>
<evidence type="ECO:0000313" key="2">
    <source>
        <dbReference type="EMBL" id="TKB48634.1"/>
    </source>
</evidence>
<proteinExistence type="predicted"/>
<dbReference type="Proteomes" id="UP000305674">
    <property type="component" value="Unassembled WGS sequence"/>
</dbReference>
<accession>A0A4U1BE78</accession>
<evidence type="ECO:0000313" key="3">
    <source>
        <dbReference type="Proteomes" id="UP000305674"/>
    </source>
</evidence>
<dbReference type="InterPro" id="IPR036440">
    <property type="entry name" value="Peptidase_C15-like_sf"/>
</dbReference>
<feature type="chain" id="PRO_5020970939" description="Pyrrolidone-carboxylate peptidase (N-terminal pyroglutamyl peptidase)" evidence="1">
    <location>
        <begin position="17"/>
        <end position="379"/>
    </location>
</feature>
<evidence type="ECO:0008006" key="4">
    <source>
        <dbReference type="Google" id="ProtNLM"/>
    </source>
</evidence>
<organism evidence="2 3">
    <name type="scientific">Ferrimonas sediminicola</name>
    <dbReference type="NCBI Taxonomy" id="2569538"/>
    <lineage>
        <taxon>Bacteria</taxon>
        <taxon>Pseudomonadati</taxon>
        <taxon>Pseudomonadota</taxon>
        <taxon>Gammaproteobacteria</taxon>
        <taxon>Alteromonadales</taxon>
        <taxon>Ferrimonadaceae</taxon>
        <taxon>Ferrimonas</taxon>
    </lineage>
</organism>
<dbReference type="AlphaFoldDB" id="A0A4U1BE78"/>
<gene>
    <name evidence="2" type="ORF">FCL40_10775</name>
</gene>